<dbReference type="AlphaFoldDB" id="A0A2S8F9X4"/>
<feature type="region of interest" description="Disordered" evidence="2">
    <location>
        <begin position="316"/>
        <end position="339"/>
    </location>
</feature>
<protein>
    <submittedName>
        <fullName evidence="4">Uncharacterized protein</fullName>
    </submittedName>
</protein>
<name>A0A2S8F9X4_9BACT</name>
<feature type="signal peptide" evidence="3">
    <location>
        <begin position="1"/>
        <end position="17"/>
    </location>
</feature>
<evidence type="ECO:0000256" key="3">
    <source>
        <dbReference type="SAM" id="SignalP"/>
    </source>
</evidence>
<accession>A0A2S8F9X4</accession>
<comment type="caution">
    <text evidence="4">The sequence shown here is derived from an EMBL/GenBank/DDBJ whole genome shotgun (WGS) entry which is preliminary data.</text>
</comment>
<gene>
    <name evidence="4" type="ORF">C5Y98_24120</name>
</gene>
<dbReference type="OrthoDB" id="247472at2"/>
<proteinExistence type="predicted"/>
<evidence type="ECO:0000256" key="1">
    <source>
        <dbReference type="SAM" id="Coils"/>
    </source>
</evidence>
<dbReference type="Proteomes" id="UP000239388">
    <property type="component" value="Unassembled WGS sequence"/>
</dbReference>
<evidence type="ECO:0000313" key="5">
    <source>
        <dbReference type="Proteomes" id="UP000239388"/>
    </source>
</evidence>
<keyword evidence="3" id="KW-0732">Signal</keyword>
<evidence type="ECO:0000313" key="4">
    <source>
        <dbReference type="EMBL" id="PQO28968.1"/>
    </source>
</evidence>
<feature type="chain" id="PRO_5015461473" evidence="3">
    <location>
        <begin position="18"/>
        <end position="339"/>
    </location>
</feature>
<reference evidence="4 5" key="1">
    <citation type="submission" date="2018-02" db="EMBL/GenBank/DDBJ databases">
        <title>Comparative genomes isolates from brazilian mangrove.</title>
        <authorList>
            <person name="Araujo J.E."/>
            <person name="Taketani R.G."/>
            <person name="Silva M.C.P."/>
            <person name="Loureco M.V."/>
            <person name="Andreote F.D."/>
        </authorList>
    </citation>
    <scope>NUCLEOTIDE SEQUENCE [LARGE SCALE GENOMIC DNA]</scope>
    <source>
        <strain evidence="4 5">NAP PRIS-MGV</strain>
    </source>
</reference>
<dbReference type="EMBL" id="PUIB01000024">
    <property type="protein sequence ID" value="PQO28968.1"/>
    <property type="molecule type" value="Genomic_DNA"/>
</dbReference>
<sequence length="339" mass="36804">MWLAACFVLLAQVEASADQTAPATTVVVIVGEPGEAKYGEMFVQWAARWKEASAKSASRHIEIGLGDGESAEKSDREILSETITKLTAAPPETLWLVFIGHGTFDGKKAKFNLRGADITAAELAEQLQPVSARTAIVNCASASGPFASKLAGANRVIVTATQSGYEYNFARFGDFLSRTIGDASGDLDKDGHTSLLEAWLAAAKQTQQYYEAESQLATEHSLLDDNGDGKGTPFDWFRGIHITKTAKDGTLPDGTFANQFILVPGKDATLLSDELLSRRDELERQLAQLRQHKGDLSEEDYLKRLEEILVPLAQLYESADTTEKPSEPQPPVAENAEKS</sequence>
<keyword evidence="1" id="KW-0175">Coiled coil</keyword>
<organism evidence="4 5">
    <name type="scientific">Blastopirellula marina</name>
    <dbReference type="NCBI Taxonomy" id="124"/>
    <lineage>
        <taxon>Bacteria</taxon>
        <taxon>Pseudomonadati</taxon>
        <taxon>Planctomycetota</taxon>
        <taxon>Planctomycetia</taxon>
        <taxon>Pirellulales</taxon>
        <taxon>Pirellulaceae</taxon>
        <taxon>Blastopirellula</taxon>
    </lineage>
</organism>
<feature type="coiled-coil region" evidence="1">
    <location>
        <begin position="272"/>
        <end position="299"/>
    </location>
</feature>
<evidence type="ECO:0000256" key="2">
    <source>
        <dbReference type="SAM" id="MobiDB-lite"/>
    </source>
</evidence>